<dbReference type="OrthoDB" id="9790057at2"/>
<dbReference type="AlphaFoldDB" id="A0A172TSL7"/>
<dbReference type="InterPro" id="IPR013830">
    <property type="entry name" value="SGNH_hydro"/>
</dbReference>
<dbReference type="PANTHER" id="PTHR30383">
    <property type="entry name" value="THIOESTERASE 1/PROTEASE 1/LYSOPHOSPHOLIPASE L1"/>
    <property type="match status" value="1"/>
</dbReference>
<dbReference type="Pfam" id="PF13472">
    <property type="entry name" value="Lipase_GDSL_2"/>
    <property type="match status" value="1"/>
</dbReference>
<dbReference type="PANTHER" id="PTHR30383:SF5">
    <property type="entry name" value="SGNH HYDROLASE-TYPE ESTERASE DOMAIN-CONTAINING PROTEIN"/>
    <property type="match status" value="1"/>
</dbReference>
<accession>A0A172TSL7</accession>
<evidence type="ECO:0000313" key="2">
    <source>
        <dbReference type="EMBL" id="ANE49986.1"/>
    </source>
</evidence>
<gene>
    <name evidence="2" type="ORF">SY85_05230</name>
</gene>
<proteinExistence type="predicted"/>
<reference evidence="2 3" key="2">
    <citation type="journal article" date="2016" name="Int. J. Syst. Evol. Microbiol.">
        <title>Flavisolibacter tropicus sp. nov., isolated from tropical soil.</title>
        <authorList>
            <person name="Lee J.J."/>
            <person name="Kang M.S."/>
            <person name="Kim G.S."/>
            <person name="Lee C.S."/>
            <person name="Lim S."/>
            <person name="Lee J."/>
            <person name="Roh S.H."/>
            <person name="Kang H."/>
            <person name="Ha J.M."/>
            <person name="Bae S."/>
            <person name="Jung H.Y."/>
            <person name="Kim M.K."/>
        </authorList>
    </citation>
    <scope>NUCLEOTIDE SEQUENCE [LARGE SCALE GENOMIC DNA]</scope>
    <source>
        <strain evidence="2 3">LCS9</strain>
    </source>
</reference>
<sequence length="224" mass="24843">MRIIYLAILLLFVGTLAAQESIAIDSSYINSHYQHRVQLFRSLPKQKNAIVFLGNSITEAGEWQELIPGKPVCNRGISGDVTYGVLARLGDVLAIKPAKLFLLIGINDLKRGIPVDTIACTYERIVARIRKECPTTRLYLQSVLPVNETLLPASYQRISSAKVATLNARIKALAAAYSVAYVNLHEVFATEQGQLPKGVTIDGIHLWPDAYVSWVKYLTEKGYL</sequence>
<keyword evidence="3" id="KW-1185">Reference proteome</keyword>
<dbReference type="GO" id="GO:0004622">
    <property type="term" value="F:phosphatidylcholine lysophospholipase activity"/>
    <property type="evidence" value="ECO:0007669"/>
    <property type="project" value="TreeGrafter"/>
</dbReference>
<dbReference type="STRING" id="1492898.SY85_05230"/>
<organism evidence="2 3">
    <name type="scientific">Flavisolibacter tropicus</name>
    <dbReference type="NCBI Taxonomy" id="1492898"/>
    <lineage>
        <taxon>Bacteria</taxon>
        <taxon>Pseudomonadati</taxon>
        <taxon>Bacteroidota</taxon>
        <taxon>Chitinophagia</taxon>
        <taxon>Chitinophagales</taxon>
        <taxon>Chitinophagaceae</taxon>
        <taxon>Flavisolibacter</taxon>
    </lineage>
</organism>
<reference evidence="3" key="1">
    <citation type="submission" date="2015-01" db="EMBL/GenBank/DDBJ databases">
        <title>Flavisolibacter sp./LCS9/ whole genome sequencing.</title>
        <authorList>
            <person name="Kim M.K."/>
            <person name="Srinivasan S."/>
            <person name="Lee J.-J."/>
        </authorList>
    </citation>
    <scope>NUCLEOTIDE SEQUENCE [LARGE SCALE GENOMIC DNA]</scope>
    <source>
        <strain evidence="3">LCS9</strain>
    </source>
</reference>
<name>A0A172TSL7_9BACT</name>
<dbReference type="Proteomes" id="UP000077177">
    <property type="component" value="Chromosome"/>
</dbReference>
<dbReference type="SUPFAM" id="SSF52266">
    <property type="entry name" value="SGNH hydrolase"/>
    <property type="match status" value="1"/>
</dbReference>
<dbReference type="EMBL" id="CP011390">
    <property type="protein sequence ID" value="ANE49986.1"/>
    <property type="molecule type" value="Genomic_DNA"/>
</dbReference>
<dbReference type="PATRIC" id="fig|1492898.3.peg.1138"/>
<dbReference type="InterPro" id="IPR036514">
    <property type="entry name" value="SGNH_hydro_sf"/>
</dbReference>
<protein>
    <submittedName>
        <fullName evidence="2">GDSL family lipase</fullName>
    </submittedName>
</protein>
<feature type="domain" description="SGNH hydrolase-type esterase" evidence="1">
    <location>
        <begin position="52"/>
        <end position="211"/>
    </location>
</feature>
<dbReference type="Gene3D" id="3.40.50.1110">
    <property type="entry name" value="SGNH hydrolase"/>
    <property type="match status" value="1"/>
</dbReference>
<dbReference type="KEGG" id="fla:SY85_05230"/>
<dbReference type="InterPro" id="IPR051532">
    <property type="entry name" value="Ester_Hydrolysis_Enzymes"/>
</dbReference>
<dbReference type="RefSeq" id="WP_066402145.1">
    <property type="nucleotide sequence ID" value="NZ_CP011390.1"/>
</dbReference>
<evidence type="ECO:0000259" key="1">
    <source>
        <dbReference type="Pfam" id="PF13472"/>
    </source>
</evidence>
<evidence type="ECO:0000313" key="3">
    <source>
        <dbReference type="Proteomes" id="UP000077177"/>
    </source>
</evidence>